<dbReference type="NCBIfam" id="TIGR00667">
    <property type="entry name" value="aat"/>
    <property type="match status" value="1"/>
</dbReference>
<dbReference type="EMBL" id="MLJW01000379">
    <property type="protein sequence ID" value="OIQ88278.1"/>
    <property type="molecule type" value="Genomic_DNA"/>
</dbReference>
<dbReference type="InterPro" id="IPR016181">
    <property type="entry name" value="Acyl_CoA_acyltransferase"/>
</dbReference>
<keyword evidence="1" id="KW-0963">Cytoplasm</keyword>
<comment type="caution">
    <text evidence="4">The sequence shown here is derived from an EMBL/GenBank/DDBJ whole genome shotgun (WGS) entry which is preliminary data.</text>
</comment>
<dbReference type="SUPFAM" id="SSF55729">
    <property type="entry name" value="Acyl-CoA N-acyltransferases (Nat)"/>
    <property type="match status" value="1"/>
</dbReference>
<reference evidence="4" key="1">
    <citation type="submission" date="2016-10" db="EMBL/GenBank/DDBJ databases">
        <title>Sequence of Gallionella enrichment culture.</title>
        <authorList>
            <person name="Poehlein A."/>
            <person name="Muehling M."/>
            <person name="Daniel R."/>
        </authorList>
    </citation>
    <scope>NUCLEOTIDE SEQUENCE</scope>
</reference>
<dbReference type="InterPro" id="IPR042203">
    <property type="entry name" value="Leu/Phe-tRNA_Trfase_C"/>
</dbReference>
<evidence type="ECO:0000256" key="1">
    <source>
        <dbReference type="ARBA" id="ARBA00022490"/>
    </source>
</evidence>
<dbReference type="PANTHER" id="PTHR30098:SF2">
    <property type="entry name" value="LEUCYL_PHENYLALANYL-TRNA--PROTEIN TRANSFERASE"/>
    <property type="match status" value="1"/>
</dbReference>
<evidence type="ECO:0000313" key="4">
    <source>
        <dbReference type="EMBL" id="OIQ88278.1"/>
    </source>
</evidence>
<evidence type="ECO:0000256" key="2">
    <source>
        <dbReference type="ARBA" id="ARBA00022679"/>
    </source>
</evidence>
<dbReference type="GO" id="GO:0030163">
    <property type="term" value="P:protein catabolic process"/>
    <property type="evidence" value="ECO:0007669"/>
    <property type="project" value="InterPro"/>
</dbReference>
<sequence length="248" mass="27486">MTWKLAQLRPGDAFPPPSAALPAASPLPGLLAVGGRVDADSLRRAYADGIFPWYEPEEPVLWWSTDPRMVLRPAELRVHRSLRRSVRQRLADARWQLRVDADFRGVMRDCAAPRRDGAGSWIGDDIVDGYGALHDAGLAHSFELYFDDQRVAGLYAVSIGAMLFGESMYTRVADGSKLLLMALCGFALRHGLGPIDCQQQTVHLASLGATPWPRREFLHALHAARQRPGPAAWRYDAAQMRSDCAAWL</sequence>
<dbReference type="Pfam" id="PF03588">
    <property type="entry name" value="Leu_Phe_trans"/>
    <property type="match status" value="1"/>
</dbReference>
<dbReference type="PANTHER" id="PTHR30098">
    <property type="entry name" value="LEUCYL/PHENYLALANYL-TRNA--PROTEIN TRANSFERASE"/>
    <property type="match status" value="1"/>
</dbReference>
<dbReference type="Gene3D" id="3.30.70.3550">
    <property type="entry name" value="Leucyl/phenylalanyl-tRNA-protein transferase, N-terminal domain"/>
    <property type="match status" value="1"/>
</dbReference>
<protein>
    <submittedName>
        <fullName evidence="4">Leucyl/phenylalanyl-tRNA--protein transferase</fullName>
        <ecNumber evidence="4">2.3.2.6</ecNumber>
    </submittedName>
</protein>
<proteinExistence type="inferred from homology"/>
<dbReference type="InterPro" id="IPR042221">
    <property type="entry name" value="Leu/Phe-tRNA_Trfase_N"/>
</dbReference>
<keyword evidence="2 4" id="KW-0808">Transferase</keyword>
<gene>
    <name evidence="4" type="primary">aat_8</name>
    <name evidence="4" type="ORF">GALL_298560</name>
</gene>
<name>A0A1J5QX59_9ZZZZ</name>
<dbReference type="HAMAP" id="MF_00688">
    <property type="entry name" value="Leu_Phe_trans"/>
    <property type="match status" value="1"/>
</dbReference>
<dbReference type="AlphaFoldDB" id="A0A1J5QX59"/>
<keyword evidence="3 4" id="KW-0012">Acyltransferase</keyword>
<dbReference type="Gene3D" id="3.40.630.70">
    <property type="entry name" value="Leucyl/phenylalanyl-tRNA-protein transferase, C-terminal domain"/>
    <property type="match status" value="1"/>
</dbReference>
<dbReference type="InterPro" id="IPR004616">
    <property type="entry name" value="Leu/Phe-tRNA_Trfase"/>
</dbReference>
<accession>A0A1J5QX59</accession>
<organism evidence="4">
    <name type="scientific">mine drainage metagenome</name>
    <dbReference type="NCBI Taxonomy" id="410659"/>
    <lineage>
        <taxon>unclassified sequences</taxon>
        <taxon>metagenomes</taxon>
        <taxon>ecological metagenomes</taxon>
    </lineage>
</organism>
<dbReference type="GO" id="GO:0008914">
    <property type="term" value="F:leucyl-tRNA--protein transferase activity"/>
    <property type="evidence" value="ECO:0007669"/>
    <property type="project" value="UniProtKB-EC"/>
</dbReference>
<dbReference type="GO" id="GO:0005737">
    <property type="term" value="C:cytoplasm"/>
    <property type="evidence" value="ECO:0007669"/>
    <property type="project" value="TreeGrafter"/>
</dbReference>
<evidence type="ECO:0000256" key="3">
    <source>
        <dbReference type="ARBA" id="ARBA00023315"/>
    </source>
</evidence>
<dbReference type="EC" id="2.3.2.6" evidence="4"/>